<feature type="region of interest" description="Disordered" evidence="1">
    <location>
        <begin position="51"/>
        <end position="80"/>
    </location>
</feature>
<evidence type="ECO:0000313" key="2">
    <source>
        <dbReference type="EMBL" id="TVU45712.1"/>
    </source>
</evidence>
<dbReference type="EMBL" id="RWGY01000004">
    <property type="protein sequence ID" value="TVU45712.1"/>
    <property type="molecule type" value="Genomic_DNA"/>
</dbReference>
<name>A0A5J9WAF0_9POAL</name>
<protein>
    <submittedName>
        <fullName evidence="2">Uncharacterized protein</fullName>
    </submittedName>
</protein>
<dbReference type="Gramene" id="TVU45712">
    <property type="protein sequence ID" value="TVU45712"/>
    <property type="gene ID" value="EJB05_05208"/>
</dbReference>
<gene>
    <name evidence="2" type="ORF">EJB05_05208</name>
</gene>
<reference evidence="2 3" key="1">
    <citation type="journal article" date="2019" name="Sci. Rep.">
        <title>A high-quality genome of Eragrostis curvula grass provides insights into Poaceae evolution and supports new strategies to enhance forage quality.</title>
        <authorList>
            <person name="Carballo J."/>
            <person name="Santos B.A.C.M."/>
            <person name="Zappacosta D."/>
            <person name="Garbus I."/>
            <person name="Selva J.P."/>
            <person name="Gallo C.A."/>
            <person name="Diaz A."/>
            <person name="Albertini E."/>
            <person name="Caccamo M."/>
            <person name="Echenique V."/>
        </authorList>
    </citation>
    <scope>NUCLEOTIDE SEQUENCE [LARGE SCALE GENOMIC DNA]</scope>
    <source>
        <strain evidence="3">cv. Victoria</strain>
        <tissue evidence="2">Leaf</tissue>
    </source>
</reference>
<dbReference type="AlphaFoldDB" id="A0A5J9WAF0"/>
<comment type="caution">
    <text evidence="2">The sequence shown here is derived from an EMBL/GenBank/DDBJ whole genome shotgun (WGS) entry which is preliminary data.</text>
</comment>
<proteinExistence type="predicted"/>
<feature type="non-terminal residue" evidence="2">
    <location>
        <position position="184"/>
    </location>
</feature>
<feature type="non-terminal residue" evidence="2">
    <location>
        <position position="1"/>
    </location>
</feature>
<feature type="compositionally biased region" description="Basic and acidic residues" evidence="1">
    <location>
        <begin position="67"/>
        <end position="76"/>
    </location>
</feature>
<sequence>KVLEIDSWVQTVCGLSNFQRLCEADKWATGAGFTVTHCSVDLVHRAVDRRSRGPCATHGTGRRGHSTPREHEEAGSTRRGLRLRASAGPAVELLGSAELWVVQELAGTETAVQVQPVLAGAELLEVPQELAGGELVVQGVLAAAVLREQRVLAPAALGHVLRDVTLEYGEVVLVHRVRVVTAGV</sequence>
<organism evidence="2 3">
    <name type="scientific">Eragrostis curvula</name>
    <name type="common">weeping love grass</name>
    <dbReference type="NCBI Taxonomy" id="38414"/>
    <lineage>
        <taxon>Eukaryota</taxon>
        <taxon>Viridiplantae</taxon>
        <taxon>Streptophyta</taxon>
        <taxon>Embryophyta</taxon>
        <taxon>Tracheophyta</taxon>
        <taxon>Spermatophyta</taxon>
        <taxon>Magnoliopsida</taxon>
        <taxon>Liliopsida</taxon>
        <taxon>Poales</taxon>
        <taxon>Poaceae</taxon>
        <taxon>PACMAD clade</taxon>
        <taxon>Chloridoideae</taxon>
        <taxon>Eragrostideae</taxon>
        <taxon>Eragrostidinae</taxon>
        <taxon>Eragrostis</taxon>
    </lineage>
</organism>
<accession>A0A5J9WAF0</accession>
<evidence type="ECO:0000256" key="1">
    <source>
        <dbReference type="SAM" id="MobiDB-lite"/>
    </source>
</evidence>
<evidence type="ECO:0000313" key="3">
    <source>
        <dbReference type="Proteomes" id="UP000324897"/>
    </source>
</evidence>
<dbReference type="Proteomes" id="UP000324897">
    <property type="component" value="Chromosome 5"/>
</dbReference>
<keyword evidence="3" id="KW-1185">Reference proteome</keyword>